<dbReference type="InterPro" id="IPR006379">
    <property type="entry name" value="HAD-SF_hydro_IIB"/>
</dbReference>
<evidence type="ECO:0000313" key="2">
    <source>
        <dbReference type="Proteomes" id="UP001482154"/>
    </source>
</evidence>
<accession>A0ABV1ISP1</accession>
<dbReference type="Gene3D" id="3.40.50.1000">
    <property type="entry name" value="HAD superfamily/HAD-like"/>
    <property type="match status" value="1"/>
</dbReference>
<name>A0ABV1ISP1_9FIRM</name>
<keyword evidence="1" id="KW-0378">Hydrolase</keyword>
<dbReference type="Gene3D" id="3.30.1240.10">
    <property type="match status" value="1"/>
</dbReference>
<dbReference type="NCBIfam" id="TIGR01484">
    <property type="entry name" value="HAD-SF-IIB"/>
    <property type="match status" value="1"/>
</dbReference>
<dbReference type="Proteomes" id="UP001482154">
    <property type="component" value="Unassembled WGS sequence"/>
</dbReference>
<comment type="caution">
    <text evidence="1">The sequence shown here is derived from an EMBL/GenBank/DDBJ whole genome shotgun (WGS) entry which is preliminary data.</text>
</comment>
<gene>
    <name evidence="1" type="ORF">AAAU51_03425</name>
</gene>
<keyword evidence="2" id="KW-1185">Reference proteome</keyword>
<dbReference type="EMBL" id="JBBNIN010000003">
    <property type="protein sequence ID" value="MEQ2710224.1"/>
    <property type="molecule type" value="Genomic_DNA"/>
</dbReference>
<dbReference type="PANTHER" id="PTHR10000:SF8">
    <property type="entry name" value="HAD SUPERFAMILY HYDROLASE-LIKE, TYPE 3"/>
    <property type="match status" value="1"/>
</dbReference>
<evidence type="ECO:0000313" key="1">
    <source>
        <dbReference type="EMBL" id="MEQ2710224.1"/>
    </source>
</evidence>
<organism evidence="1 2">
    <name type="scientific">Anaerostipes amylophilus</name>
    <dbReference type="NCBI Taxonomy" id="2981779"/>
    <lineage>
        <taxon>Bacteria</taxon>
        <taxon>Bacillati</taxon>
        <taxon>Bacillota</taxon>
        <taxon>Clostridia</taxon>
        <taxon>Lachnospirales</taxon>
        <taxon>Lachnospiraceae</taxon>
        <taxon>Anaerostipes</taxon>
    </lineage>
</organism>
<reference evidence="1 2" key="1">
    <citation type="submission" date="2024-04" db="EMBL/GenBank/DDBJ databases">
        <title>Human intestinal bacterial collection.</title>
        <authorList>
            <person name="Pauvert C."/>
            <person name="Hitch T.C.A."/>
            <person name="Clavel T."/>
        </authorList>
    </citation>
    <scope>NUCLEOTIDE SEQUENCE [LARGE SCALE GENOMIC DNA]</scope>
    <source>
        <strain evidence="1 2">CLA-AA-H249</strain>
    </source>
</reference>
<proteinExistence type="predicted"/>
<dbReference type="SUPFAM" id="SSF56784">
    <property type="entry name" value="HAD-like"/>
    <property type="match status" value="1"/>
</dbReference>
<dbReference type="RefSeq" id="WP_022374389.1">
    <property type="nucleotide sequence ID" value="NZ_JAOQJG010000001.1"/>
</dbReference>
<dbReference type="InterPro" id="IPR023214">
    <property type="entry name" value="HAD_sf"/>
</dbReference>
<dbReference type="GO" id="GO:0016787">
    <property type="term" value="F:hydrolase activity"/>
    <property type="evidence" value="ECO:0007669"/>
    <property type="project" value="UniProtKB-KW"/>
</dbReference>
<dbReference type="PANTHER" id="PTHR10000">
    <property type="entry name" value="PHOSPHOSERINE PHOSPHATASE"/>
    <property type="match status" value="1"/>
</dbReference>
<sequence>MIQLIVSDLDGTLLNSDQQITKRTIRAIKQLQRKGVRLLINTEMNYFDTQQILETYDLQCDIACFGGSCIFDSYGKQLHASYIPSERIPEMLRIFGSCRTFYEIHSANGLCILGSKTGYKNYLKNEVIPSIKKEFPSLKIESDTYIQNRIIHAHFYDNSRLLLDENPQIIKISTQSPDVEKLNTLTNTLHTQVPDFAVSSHSPYRLDVTAVNALKGAAVNFYTSLYDISLRNTMIIGYSENDYSMLGLPYIESIAMGNSADIIKDICLHHTASNDDDGAAIVFEQVLSQQ</sequence>
<protein>
    <submittedName>
        <fullName evidence="1">HAD-IIB family hydrolase</fullName>
    </submittedName>
</protein>
<dbReference type="InterPro" id="IPR036412">
    <property type="entry name" value="HAD-like_sf"/>
</dbReference>
<dbReference type="Pfam" id="PF08282">
    <property type="entry name" value="Hydrolase_3"/>
    <property type="match status" value="1"/>
</dbReference>
<dbReference type="PROSITE" id="PS01228">
    <property type="entry name" value="COF_1"/>
    <property type="match status" value="1"/>
</dbReference>